<accession>A0A7W3IRN6</accession>
<sequence>MPDVRVERSLVHREPGRFAGWPANYGMWCWGDEVVAVFAVGWTGRLDGLHARDLSRPFEPVQARSHDGGRTWTTEPFTGTIPTGARSLSADEHVEPRLRVGPRVGRDDFVPLEQPVDFTDPETVLLCARTGLERGSWSWFYVSRDRARHWSGPFLLPDPGTGGIAARTDVVPLGERSALLQLTVPKSDGAEGRVLAVRTDDGGRSFHPAGWVGPEPTGFAIMPSSRRLPDGSVLTAVRRAGPADRPGEPYRHWIDVHRSSDAGANWSLLGTAVDDTGPGGNPPALVALPDGRLVISYGYRSSPFGLRAVVSTDDGRSWSEPLVLTDDCAVADLGYPRSVLLGDTVLTVYYANAGAESERFIEAVRWIP</sequence>
<dbReference type="PANTHER" id="PTHR43752">
    <property type="entry name" value="BNR/ASP-BOX REPEAT FAMILY PROTEIN"/>
    <property type="match status" value="1"/>
</dbReference>
<reference evidence="3 4" key="1">
    <citation type="submission" date="2020-07" db="EMBL/GenBank/DDBJ databases">
        <title>Sequencing the genomes of 1000 actinobacteria strains.</title>
        <authorList>
            <person name="Klenk H.-P."/>
        </authorList>
    </citation>
    <scope>NUCLEOTIDE SEQUENCE [LARGE SCALE GENOMIC DNA]</scope>
    <source>
        <strain evidence="3 4">DSM 100723</strain>
    </source>
</reference>
<organism evidence="3 4">
    <name type="scientific">Microlunatus kandeliicorticis</name>
    <dbReference type="NCBI Taxonomy" id="1759536"/>
    <lineage>
        <taxon>Bacteria</taxon>
        <taxon>Bacillati</taxon>
        <taxon>Actinomycetota</taxon>
        <taxon>Actinomycetes</taxon>
        <taxon>Propionibacteriales</taxon>
        <taxon>Propionibacteriaceae</taxon>
        <taxon>Microlunatus</taxon>
    </lineage>
</organism>
<gene>
    <name evidence="3" type="ORF">FHX74_001528</name>
</gene>
<dbReference type="Proteomes" id="UP000523079">
    <property type="component" value="Unassembled WGS sequence"/>
</dbReference>
<feature type="domain" description="Sialidase" evidence="2">
    <location>
        <begin position="111"/>
        <end position="344"/>
    </location>
</feature>
<evidence type="ECO:0000313" key="3">
    <source>
        <dbReference type="EMBL" id="MBA8793923.1"/>
    </source>
</evidence>
<dbReference type="Gene3D" id="2.120.10.10">
    <property type="match status" value="1"/>
</dbReference>
<dbReference type="AlphaFoldDB" id="A0A7W3IRN6"/>
<comment type="caution">
    <text evidence="3">The sequence shown here is derived from an EMBL/GenBank/DDBJ whole genome shotgun (WGS) entry which is preliminary data.</text>
</comment>
<name>A0A7W3IRN6_9ACTN</name>
<keyword evidence="4" id="KW-1185">Reference proteome</keyword>
<dbReference type="CDD" id="cd15482">
    <property type="entry name" value="Sialidase_non-viral"/>
    <property type="match status" value="1"/>
</dbReference>
<protein>
    <recommendedName>
        <fullName evidence="2">Sialidase domain-containing protein</fullName>
    </recommendedName>
</protein>
<feature type="region of interest" description="Disordered" evidence="1">
    <location>
        <begin position="61"/>
        <end position="90"/>
    </location>
</feature>
<proteinExistence type="predicted"/>
<dbReference type="InterPro" id="IPR011040">
    <property type="entry name" value="Sialidase"/>
</dbReference>
<feature type="compositionally biased region" description="Polar residues" evidence="1">
    <location>
        <begin position="71"/>
        <end position="81"/>
    </location>
</feature>
<dbReference type="EMBL" id="JACGWT010000002">
    <property type="protein sequence ID" value="MBA8793923.1"/>
    <property type="molecule type" value="Genomic_DNA"/>
</dbReference>
<dbReference type="PANTHER" id="PTHR43752:SF2">
    <property type="entry name" value="BNR_ASP-BOX REPEAT FAMILY PROTEIN"/>
    <property type="match status" value="1"/>
</dbReference>
<evidence type="ECO:0000256" key="1">
    <source>
        <dbReference type="SAM" id="MobiDB-lite"/>
    </source>
</evidence>
<dbReference type="Pfam" id="PF13088">
    <property type="entry name" value="BNR_2"/>
    <property type="match status" value="1"/>
</dbReference>
<dbReference type="InterPro" id="IPR036278">
    <property type="entry name" value="Sialidase_sf"/>
</dbReference>
<dbReference type="SUPFAM" id="SSF50939">
    <property type="entry name" value="Sialidases"/>
    <property type="match status" value="1"/>
</dbReference>
<evidence type="ECO:0000313" key="4">
    <source>
        <dbReference type="Proteomes" id="UP000523079"/>
    </source>
</evidence>
<dbReference type="RefSeq" id="WP_220483590.1">
    <property type="nucleotide sequence ID" value="NZ_JACGWT010000002.1"/>
</dbReference>
<evidence type="ECO:0000259" key="2">
    <source>
        <dbReference type="Pfam" id="PF13088"/>
    </source>
</evidence>